<proteinExistence type="predicted"/>
<comment type="caution">
    <text evidence="1">The sequence shown here is derived from an EMBL/GenBank/DDBJ whole genome shotgun (WGS) entry which is preliminary data.</text>
</comment>
<dbReference type="EMBL" id="PYAW01000006">
    <property type="protein sequence ID" value="PSL44295.1"/>
    <property type="molecule type" value="Genomic_DNA"/>
</dbReference>
<dbReference type="RefSeq" id="WP_281261536.1">
    <property type="nucleotide sequence ID" value="NZ_PYAW01000006.1"/>
</dbReference>
<organism evidence="1 2">
    <name type="scientific">Chitinophaga niastensis</name>
    <dbReference type="NCBI Taxonomy" id="536980"/>
    <lineage>
        <taxon>Bacteria</taxon>
        <taxon>Pseudomonadati</taxon>
        <taxon>Bacteroidota</taxon>
        <taxon>Chitinophagia</taxon>
        <taxon>Chitinophagales</taxon>
        <taxon>Chitinophagaceae</taxon>
        <taxon>Chitinophaga</taxon>
    </lineage>
</organism>
<name>A0A2P8HDI0_CHINA</name>
<sequence>MKKKLSRKLKLGKIVVANMGKTTAGAKEPTTSIFWLTKIEC</sequence>
<dbReference type="AlphaFoldDB" id="A0A2P8HDI0"/>
<gene>
    <name evidence="1" type="ORF">CLV51_106161</name>
</gene>
<evidence type="ECO:0000313" key="1">
    <source>
        <dbReference type="EMBL" id="PSL44295.1"/>
    </source>
</evidence>
<accession>A0A2P8HDI0</accession>
<reference evidence="1 2" key="1">
    <citation type="submission" date="2018-03" db="EMBL/GenBank/DDBJ databases">
        <title>Genomic Encyclopedia of Archaeal and Bacterial Type Strains, Phase II (KMG-II): from individual species to whole genera.</title>
        <authorList>
            <person name="Goeker M."/>
        </authorList>
    </citation>
    <scope>NUCLEOTIDE SEQUENCE [LARGE SCALE GENOMIC DNA]</scope>
    <source>
        <strain evidence="1 2">DSM 24859</strain>
    </source>
</reference>
<dbReference type="Proteomes" id="UP000240971">
    <property type="component" value="Unassembled WGS sequence"/>
</dbReference>
<keyword evidence="2" id="KW-1185">Reference proteome</keyword>
<protein>
    <submittedName>
        <fullName evidence="1">Uncharacterized protein</fullName>
    </submittedName>
</protein>
<evidence type="ECO:0000313" key="2">
    <source>
        <dbReference type="Proteomes" id="UP000240971"/>
    </source>
</evidence>